<gene>
    <name evidence="12" type="ORF">CWO92_09775</name>
</gene>
<reference evidence="12 13" key="1">
    <citation type="submission" date="2017-11" db="EMBL/GenBank/DDBJ databases">
        <title>Bacillus camelliae sp. nov., isolated from pu'er tea.</title>
        <authorList>
            <person name="Niu L."/>
        </authorList>
    </citation>
    <scope>NUCLEOTIDE SEQUENCE [LARGE SCALE GENOMIC DNA]</scope>
    <source>
        <strain evidence="12 13">7578-1</strain>
    </source>
</reference>
<feature type="domain" description="DUF4352" evidence="11">
    <location>
        <begin position="977"/>
        <end position="1076"/>
    </location>
</feature>
<dbReference type="RefSeq" id="WP_101354015.1">
    <property type="nucleotide sequence ID" value="NZ_PIQO01000005.1"/>
</dbReference>
<dbReference type="Proteomes" id="UP000233440">
    <property type="component" value="Unassembled WGS sequence"/>
</dbReference>
<keyword evidence="4" id="KW-0732">Signal</keyword>
<evidence type="ECO:0000259" key="11">
    <source>
        <dbReference type="Pfam" id="PF11611"/>
    </source>
</evidence>
<comment type="caution">
    <text evidence="12">The sequence shown here is derived from an EMBL/GenBank/DDBJ whole genome shotgun (WGS) entry which is preliminary data.</text>
</comment>
<feature type="domain" description="ABC3 transporter permease C-terminal" evidence="10">
    <location>
        <begin position="559"/>
        <end position="664"/>
    </location>
</feature>
<accession>A0A2N3LLF6</accession>
<evidence type="ECO:0000256" key="2">
    <source>
        <dbReference type="ARBA" id="ARBA00022475"/>
    </source>
</evidence>
<keyword evidence="13" id="KW-1185">Reference proteome</keyword>
<dbReference type="InterPro" id="IPR050250">
    <property type="entry name" value="Macrolide_Exporter_MacB"/>
</dbReference>
<dbReference type="Pfam" id="PF11611">
    <property type="entry name" value="DUF4352"/>
    <property type="match status" value="1"/>
</dbReference>
<dbReference type="EMBL" id="PIQO01000005">
    <property type="protein sequence ID" value="PKR85460.1"/>
    <property type="molecule type" value="Genomic_DNA"/>
</dbReference>
<evidence type="ECO:0000256" key="7">
    <source>
        <dbReference type="ARBA" id="ARBA00038076"/>
    </source>
</evidence>
<organism evidence="12 13">
    <name type="scientific">Heyndrickxia camelliae</name>
    <dbReference type="NCBI Taxonomy" id="1707093"/>
    <lineage>
        <taxon>Bacteria</taxon>
        <taxon>Bacillati</taxon>
        <taxon>Bacillota</taxon>
        <taxon>Bacilli</taxon>
        <taxon>Bacillales</taxon>
        <taxon>Bacillaceae</taxon>
        <taxon>Heyndrickxia</taxon>
    </lineage>
</organism>
<feature type="transmembrane region" description="Helical" evidence="9">
    <location>
        <begin position="601"/>
        <end position="628"/>
    </location>
</feature>
<dbReference type="PANTHER" id="PTHR30572">
    <property type="entry name" value="MEMBRANE COMPONENT OF TRANSPORTER-RELATED"/>
    <property type="match status" value="1"/>
</dbReference>
<keyword evidence="6 9" id="KW-0472">Membrane</keyword>
<feature type="transmembrane region" description="Helical" evidence="9">
    <location>
        <begin position="558"/>
        <end position="580"/>
    </location>
</feature>
<evidence type="ECO:0000256" key="4">
    <source>
        <dbReference type="ARBA" id="ARBA00022729"/>
    </source>
</evidence>
<dbReference type="Gene3D" id="2.60.40.1240">
    <property type="match status" value="1"/>
</dbReference>
<feature type="transmembrane region" description="Helical" evidence="9">
    <location>
        <begin position="793"/>
        <end position="818"/>
    </location>
</feature>
<evidence type="ECO:0000256" key="8">
    <source>
        <dbReference type="SAM" id="MobiDB-lite"/>
    </source>
</evidence>
<keyword evidence="5 9" id="KW-1133">Transmembrane helix</keyword>
<dbReference type="InterPro" id="IPR029050">
    <property type="entry name" value="Immunoprotect_excell_Ig-like"/>
</dbReference>
<feature type="transmembrane region" description="Helical" evidence="9">
    <location>
        <begin position="634"/>
        <end position="658"/>
    </location>
</feature>
<feature type="compositionally biased region" description="Basic and acidic residues" evidence="8">
    <location>
        <begin position="923"/>
        <end position="938"/>
    </location>
</feature>
<evidence type="ECO:0000256" key="9">
    <source>
        <dbReference type="SAM" id="Phobius"/>
    </source>
</evidence>
<evidence type="ECO:0000256" key="6">
    <source>
        <dbReference type="ARBA" id="ARBA00023136"/>
    </source>
</evidence>
<keyword evidence="2" id="KW-1003">Cell membrane</keyword>
<dbReference type="InterPro" id="IPR003838">
    <property type="entry name" value="ABC3_permease_C"/>
</dbReference>
<name>A0A2N3LLF6_9BACI</name>
<dbReference type="AlphaFoldDB" id="A0A2N3LLF6"/>
<proteinExistence type="inferred from homology"/>
<dbReference type="OrthoDB" id="3268975at2"/>
<dbReference type="PANTHER" id="PTHR30572:SF4">
    <property type="entry name" value="ABC TRANSPORTER PERMEASE YTRF"/>
    <property type="match status" value="1"/>
</dbReference>
<feature type="transmembrane region" description="Helical" evidence="9">
    <location>
        <begin position="745"/>
        <end position="766"/>
    </location>
</feature>
<evidence type="ECO:0000259" key="10">
    <source>
        <dbReference type="Pfam" id="PF02687"/>
    </source>
</evidence>
<protein>
    <submittedName>
        <fullName evidence="12">ABC transporter permease</fullName>
    </submittedName>
</protein>
<dbReference type="Pfam" id="PF02687">
    <property type="entry name" value="FtsX"/>
    <property type="match status" value="2"/>
</dbReference>
<evidence type="ECO:0000313" key="13">
    <source>
        <dbReference type="Proteomes" id="UP000233440"/>
    </source>
</evidence>
<feature type="region of interest" description="Disordered" evidence="8">
    <location>
        <begin position="914"/>
        <end position="956"/>
    </location>
</feature>
<evidence type="ECO:0000256" key="5">
    <source>
        <dbReference type="ARBA" id="ARBA00022989"/>
    </source>
</evidence>
<feature type="domain" description="ABC3 transporter permease C-terminal" evidence="10">
    <location>
        <begin position="748"/>
        <end position="858"/>
    </location>
</feature>
<dbReference type="GO" id="GO:0005886">
    <property type="term" value="C:plasma membrane"/>
    <property type="evidence" value="ECO:0007669"/>
    <property type="project" value="UniProtKB-SubCell"/>
</dbReference>
<comment type="similarity">
    <text evidence="7">Belongs to the ABC-4 integral membrane protein family.</text>
</comment>
<comment type="subcellular location">
    <subcellularLocation>
        <location evidence="1">Cell membrane</location>
        <topology evidence="1">Multi-pass membrane protein</topology>
    </subcellularLocation>
</comment>
<feature type="transmembrane region" description="Helical" evidence="9">
    <location>
        <begin position="830"/>
        <end position="850"/>
    </location>
</feature>
<evidence type="ECO:0000256" key="3">
    <source>
        <dbReference type="ARBA" id="ARBA00022692"/>
    </source>
</evidence>
<feature type="transmembrane region" description="Helical" evidence="9">
    <location>
        <begin position="702"/>
        <end position="725"/>
    </location>
</feature>
<feature type="transmembrane region" description="Helical" evidence="9">
    <location>
        <begin position="878"/>
        <end position="896"/>
    </location>
</feature>
<sequence>MLRFIWQNWWRHKERFILLIIGALIISSGLSYLVGLSETSKGTIVDTLQKRWSASYDIVVRPPGTRSITEKLHLLEPNYLSGLSGGISMKQYEKIKALTDVDVAAPIAMIGYAGYSVKLKPLTVKQNGVYRVRINEVTNNGVSKIKDTSNIYFPKGSWDPMNKGPEYGIVASVDDLKVYTNALLAGIDPVQEAKLVGLDKAVIKKGDSRYFNQDDKSYTSDIFGSSVNEFPVIVSNQAFVDRTNTFTIERLDLTFQDSKSADRTMETIKKNGGEKYLNTIKGSVVQSYTFSGKEAFNLFVKNTIGVDLNTGKPFQGTNDKENVNADWISMRPSPVEYKPVSSPFPERWSFAYEVKKHVLTDNHNLKGLGNESFRIPKSFGQSFNDYPRIHPKWIGFYDPSKLKISMDPTTELPMETYRPATADLVLDAKEKPVNPPRSLKPTDNPYDFLSSPPLMLTTIDAAQQILGNKPISSIRVKVAGVKDLSEDSQKKLEKVAKQIEEETGLITDITLGSSPQPTLTHVPAISGKKEIGWLQQPWVKIGSSISIFREAKVGFSEVIGSVIAVAVIYVWASSLVSLLARRKEFAVLLAIGWRPNQLAKLLFLESTIVGSFVAMVAWIMLGSVFILGNTMFSPIRFILTGAFGILIYLLGAIIPAWISKNISPYETMNRGEISKGSRRFLPTRGLLSIAFNQLIGKWKRSMLSIIAIALPTSFLAFFLFITFRLKGIMYTTWLGQYVALEVGPMHYTAMGVALLIAILTTVEIMWQNISERNGEIALLNAIGWRNKSIRFMILAEGLLCGVFAAIIGLLLAIGMMWAMYRQFPSDQLGFILLTGIIPIIVGIIGAIIPAEKAVRINPSRGIAGQYSNRKVTEKRLKWVFSLVAIAMMVGLVLIMIKVAPKLVPNKPVANHVSNEMVTSTKGEVTKGKSSESKGENQAKENQSNQENKNPEESHYDEEISLGENLKDLGWWVLSFEAKKLEKLPSKIKFKEPSKGNKYLFYQITFENKDIQGYDFRPFGNFELQTDIEQYIPPSDFYILSSKGLNDNELEIGGKVSVILTFEIPENENEMSLLFKSRNFVKGIFVNLKD</sequence>
<dbReference type="InterPro" id="IPR029051">
    <property type="entry name" value="DUF4352"/>
</dbReference>
<evidence type="ECO:0000313" key="12">
    <source>
        <dbReference type="EMBL" id="PKR85460.1"/>
    </source>
</evidence>
<evidence type="ECO:0000256" key="1">
    <source>
        <dbReference type="ARBA" id="ARBA00004651"/>
    </source>
</evidence>
<dbReference type="GO" id="GO:0022857">
    <property type="term" value="F:transmembrane transporter activity"/>
    <property type="evidence" value="ECO:0007669"/>
    <property type="project" value="TreeGrafter"/>
</dbReference>
<keyword evidence="3 9" id="KW-0812">Transmembrane</keyword>